<dbReference type="Proteomes" id="UP000380217">
    <property type="component" value="Unassembled WGS sequence"/>
</dbReference>
<evidence type="ECO:0000313" key="1">
    <source>
        <dbReference type="EMBL" id="VUX01045.1"/>
    </source>
</evidence>
<organism evidence="1 2">
    <name type="scientific">Streptococcus vestibularis</name>
    <dbReference type="NCBI Taxonomy" id="1343"/>
    <lineage>
        <taxon>Bacteria</taxon>
        <taxon>Bacillati</taxon>
        <taxon>Bacillota</taxon>
        <taxon>Bacilli</taxon>
        <taxon>Lactobacillales</taxon>
        <taxon>Streptococcaceae</taxon>
        <taxon>Streptococcus</taxon>
    </lineage>
</organism>
<gene>
    <name evidence="1" type="ORF">SSSS39_01289</name>
</gene>
<dbReference type="AlphaFoldDB" id="A0A564T0V4"/>
<reference evidence="1 2" key="1">
    <citation type="submission" date="2019-07" db="EMBL/GenBank/DDBJ databases">
        <authorList>
            <person name="Hibberd C M."/>
            <person name="Gehrig L. J."/>
            <person name="Chang H.-W."/>
            <person name="Venkatesh S."/>
        </authorList>
    </citation>
    <scope>NUCLEOTIDE SEQUENCE [LARGE SCALE GENOMIC DNA]</scope>
    <source>
        <strain evidence="1">Streptococcus_salivarius_SS_Bg39</strain>
    </source>
</reference>
<dbReference type="RefSeq" id="WP_154864298.1">
    <property type="nucleotide sequence ID" value="NZ_CABHNJ010000024.1"/>
</dbReference>
<accession>A0A564T0V4</accession>
<protein>
    <submittedName>
        <fullName evidence="1">Uncharacterized protein</fullName>
    </submittedName>
</protein>
<evidence type="ECO:0000313" key="2">
    <source>
        <dbReference type="Proteomes" id="UP000380217"/>
    </source>
</evidence>
<name>A0A564T0V4_STRVE</name>
<dbReference type="EMBL" id="CABHNJ010000024">
    <property type="protein sequence ID" value="VUX01045.1"/>
    <property type="molecule type" value="Genomic_DNA"/>
</dbReference>
<proteinExistence type="predicted"/>
<sequence length="178" mass="20531">MIYNNEKFCKEYFDLCLKSKYAKDKEILIIPPVAIDESSYLDSDLVIFETKEVLNELFSEVQMSIREMMKHKSGAVIFLLKPLYSKSGIDYSPIYNFSVESFMKSLAKELFPFNIQTMCIVLPFSSENKVQKKLNLLALKYRGITKEKQIEFLDSLISNVEILNGQSITMGCGYNLIK</sequence>